<evidence type="ECO:0000313" key="3">
    <source>
        <dbReference type="Proteomes" id="UP000265515"/>
    </source>
</evidence>
<evidence type="ECO:0000313" key="2">
    <source>
        <dbReference type="EMBL" id="GBG64178.1"/>
    </source>
</evidence>
<dbReference type="EMBL" id="BFEA01000047">
    <property type="protein sequence ID" value="GBG64178.1"/>
    <property type="molecule type" value="Genomic_DNA"/>
</dbReference>
<evidence type="ECO:0000256" key="1">
    <source>
        <dbReference type="SAM" id="MobiDB-lite"/>
    </source>
</evidence>
<keyword evidence="3" id="KW-1185">Reference proteome</keyword>
<proteinExistence type="predicted"/>
<accession>A0A388K2A6</accession>
<dbReference type="AlphaFoldDB" id="A0A388K2A6"/>
<dbReference type="Gramene" id="GBG64178">
    <property type="protein sequence ID" value="GBG64178"/>
    <property type="gene ID" value="CBR_g40878"/>
</dbReference>
<feature type="compositionally biased region" description="Basic and acidic residues" evidence="1">
    <location>
        <begin position="228"/>
        <end position="245"/>
    </location>
</feature>
<name>A0A388K2A6_CHABU</name>
<reference evidence="2 3" key="1">
    <citation type="journal article" date="2018" name="Cell">
        <title>The Chara Genome: Secondary Complexity and Implications for Plant Terrestrialization.</title>
        <authorList>
            <person name="Nishiyama T."/>
            <person name="Sakayama H."/>
            <person name="Vries J.D."/>
            <person name="Buschmann H."/>
            <person name="Saint-Marcoux D."/>
            <person name="Ullrich K.K."/>
            <person name="Haas F.B."/>
            <person name="Vanderstraeten L."/>
            <person name="Becker D."/>
            <person name="Lang D."/>
            <person name="Vosolsobe S."/>
            <person name="Rombauts S."/>
            <person name="Wilhelmsson P.K.I."/>
            <person name="Janitza P."/>
            <person name="Kern R."/>
            <person name="Heyl A."/>
            <person name="Rumpler F."/>
            <person name="Villalobos L.I.A.C."/>
            <person name="Clay J.M."/>
            <person name="Skokan R."/>
            <person name="Toyoda A."/>
            <person name="Suzuki Y."/>
            <person name="Kagoshima H."/>
            <person name="Schijlen E."/>
            <person name="Tajeshwar N."/>
            <person name="Catarino B."/>
            <person name="Hetherington A.J."/>
            <person name="Saltykova A."/>
            <person name="Bonnot C."/>
            <person name="Breuninger H."/>
            <person name="Symeonidi A."/>
            <person name="Radhakrishnan G.V."/>
            <person name="Van Nieuwerburgh F."/>
            <person name="Deforce D."/>
            <person name="Chang C."/>
            <person name="Karol K.G."/>
            <person name="Hedrich R."/>
            <person name="Ulvskov P."/>
            <person name="Glockner G."/>
            <person name="Delwiche C.F."/>
            <person name="Petrasek J."/>
            <person name="Van de Peer Y."/>
            <person name="Friml J."/>
            <person name="Beilby M."/>
            <person name="Dolan L."/>
            <person name="Kohara Y."/>
            <person name="Sugano S."/>
            <person name="Fujiyama A."/>
            <person name="Delaux P.-M."/>
            <person name="Quint M."/>
            <person name="TheiBen G."/>
            <person name="Hagemann M."/>
            <person name="Harholt J."/>
            <person name="Dunand C."/>
            <person name="Zachgo S."/>
            <person name="Langdale J."/>
            <person name="Maumus F."/>
            <person name="Straeten D.V.D."/>
            <person name="Gould S.B."/>
            <person name="Rensing S.A."/>
        </authorList>
    </citation>
    <scope>NUCLEOTIDE SEQUENCE [LARGE SCALE GENOMIC DNA]</scope>
    <source>
        <strain evidence="2 3">S276</strain>
    </source>
</reference>
<feature type="region of interest" description="Disordered" evidence="1">
    <location>
        <begin position="228"/>
        <end position="312"/>
    </location>
</feature>
<feature type="region of interest" description="Disordered" evidence="1">
    <location>
        <begin position="141"/>
        <end position="182"/>
    </location>
</feature>
<gene>
    <name evidence="2" type="ORF">CBR_g40878</name>
</gene>
<comment type="caution">
    <text evidence="2">The sequence shown here is derived from an EMBL/GenBank/DDBJ whole genome shotgun (WGS) entry which is preliminary data.</text>
</comment>
<organism evidence="2 3">
    <name type="scientific">Chara braunii</name>
    <name type="common">Braun's stonewort</name>
    <dbReference type="NCBI Taxonomy" id="69332"/>
    <lineage>
        <taxon>Eukaryota</taxon>
        <taxon>Viridiplantae</taxon>
        <taxon>Streptophyta</taxon>
        <taxon>Charophyceae</taxon>
        <taxon>Charales</taxon>
        <taxon>Characeae</taxon>
        <taxon>Chara</taxon>
    </lineage>
</organism>
<protein>
    <submittedName>
        <fullName evidence="2">Uncharacterized protein</fullName>
    </submittedName>
</protein>
<dbReference type="Proteomes" id="UP000265515">
    <property type="component" value="Unassembled WGS sequence"/>
</dbReference>
<sequence length="312" mass="34593">MENSVPQPPPQVQPPVPPYPVAAALPFPPFQPHGGFYQQPFPAVTPPFGFAPMAQSVAPAPAQGPWTYAGSNSALAQGGGQFNNGYGRGNGGYQPRAFFTREHADFIEKLKLKDVVEEARKKDLEEITRLKGLGWEIEKPKAKGKEKEVEIERAQGDKKGMSKKQVGKDKGKEKVADEGKEDAMKKWVASNFGGSLRILSEKMDEVERKSKLRDAELEELKILRAEKELRELRENSSSEKRKRETVSPTKLRRGKSRSRSGLLKKGGKGENTKPVEVSSDEEGKEKDAVVQNLSRKMEGSTWGIRRCPNLGN</sequence>